<dbReference type="RefSeq" id="WP_257939351.1">
    <property type="nucleotide sequence ID" value="NZ_CAKOEO010000003.1"/>
</dbReference>
<organism evidence="1">
    <name type="scientific">Campylobacter lari</name>
    <dbReference type="NCBI Taxonomy" id="201"/>
    <lineage>
        <taxon>Bacteria</taxon>
        <taxon>Pseudomonadati</taxon>
        <taxon>Campylobacterota</taxon>
        <taxon>Epsilonproteobacteria</taxon>
        <taxon>Campylobacterales</taxon>
        <taxon>Campylobacteraceae</taxon>
        <taxon>Campylobacter</taxon>
    </lineage>
</organism>
<sequence length="171" mass="20541">MVFYITDNKESLVFVSAYCKTLNITIDRKNFILIKDKNKLEDYMAYIQKGTRIKMLFSSENETTEQIKENIEKQLGSILFKKCKIFIFSDDKKCKNIDSLFEDVVVNKELWNICKEFVKKLNNINDSKYSILRTYLEYFDKDKDSRKIILEDKHFDFNHENLKPLKEFLLQ</sequence>
<name>E5RM40_CAMLA</name>
<accession>E5RM40</accession>
<protein>
    <submittedName>
        <fullName evidence="1">Uncharacterized protein</fullName>
    </submittedName>
</protein>
<evidence type="ECO:0000313" key="1">
    <source>
        <dbReference type="EMBL" id="BAJ52741.1"/>
    </source>
</evidence>
<reference evidence="1" key="1">
    <citation type="submission" date="2009-06" db="EMBL/GenBank/DDBJ databases">
        <title>Molecular analyses of full-length sytolethal distending toxin (cdt) gene operon from the urease-positive thermophilic Campylobacter organisms and comparison with those from other campylobacter.</title>
        <authorList>
            <person name="Nakanishi S."/>
            <person name="Tazumi A."/>
            <person name="Moore J."/>
            <person name="Millar C."/>
            <person name="Murayama O."/>
            <person name="Matsuda M."/>
        </authorList>
    </citation>
    <scope>NUCLEOTIDE SEQUENCE</scope>
    <source>
        <strain evidence="1">CF89-12</strain>
    </source>
</reference>
<dbReference type="AlphaFoldDB" id="E5RM40"/>
<proteinExistence type="predicted"/>
<dbReference type="EMBL" id="AB509347">
    <property type="protein sequence ID" value="BAJ52741.1"/>
    <property type="molecule type" value="Genomic_DNA"/>
</dbReference>